<evidence type="ECO:0000313" key="3">
    <source>
        <dbReference type="Proteomes" id="UP001522905"/>
    </source>
</evidence>
<evidence type="ECO:0000313" key="2">
    <source>
        <dbReference type="EMBL" id="MCK8625160.1"/>
    </source>
</evidence>
<keyword evidence="1" id="KW-0812">Transmembrane</keyword>
<dbReference type="Proteomes" id="UP001522905">
    <property type="component" value="Unassembled WGS sequence"/>
</dbReference>
<sequence length="153" mass="17628">MDIILNSLNVLGIFLLLVGFLFLIGLSFRLIFNSDNVFHPLRKFIYYFGSLILGIIIVYIVSINSIKINETKVINTSLSNPKAVTMNLHANSDVKYFYDKKLINLNFENGVPSFHIKAKASTTIKITTIQQYRNEFFVYTFDKTKLIINYSNK</sequence>
<name>A0ABT0I338_9LACO</name>
<dbReference type="EMBL" id="JAJIAO010000009">
    <property type="protein sequence ID" value="MCK8625160.1"/>
    <property type="molecule type" value="Genomic_DNA"/>
</dbReference>
<keyword evidence="1" id="KW-0472">Membrane</keyword>
<feature type="transmembrane region" description="Helical" evidence="1">
    <location>
        <begin position="44"/>
        <end position="62"/>
    </location>
</feature>
<organism evidence="2 3">
    <name type="scientific">Apilactobacillus xinyiensis</name>
    <dbReference type="NCBI Taxonomy" id="2841032"/>
    <lineage>
        <taxon>Bacteria</taxon>
        <taxon>Bacillati</taxon>
        <taxon>Bacillota</taxon>
        <taxon>Bacilli</taxon>
        <taxon>Lactobacillales</taxon>
        <taxon>Lactobacillaceae</taxon>
        <taxon>Apilactobacillus</taxon>
    </lineage>
</organism>
<proteinExistence type="predicted"/>
<gene>
    <name evidence="2" type="ORF">LNP07_06485</name>
</gene>
<evidence type="ECO:0000256" key="1">
    <source>
        <dbReference type="SAM" id="Phobius"/>
    </source>
</evidence>
<comment type="caution">
    <text evidence="2">The sequence shown here is derived from an EMBL/GenBank/DDBJ whole genome shotgun (WGS) entry which is preliminary data.</text>
</comment>
<keyword evidence="1" id="KW-1133">Transmembrane helix</keyword>
<feature type="transmembrane region" description="Helical" evidence="1">
    <location>
        <begin position="12"/>
        <end position="32"/>
    </location>
</feature>
<reference evidence="2 3" key="1">
    <citation type="submission" date="2021-11" db="EMBL/GenBank/DDBJ databases">
        <title>Comparative genomics of bee honey and flower isolates.</title>
        <authorList>
            <person name="Bechtner J.D."/>
            <person name="Gallus M.K."/>
            <person name="Ehrmann M."/>
        </authorList>
    </citation>
    <scope>NUCLEOTIDE SEQUENCE [LARGE SCALE GENOMIC DNA]</scope>
    <source>
        <strain evidence="2 3">M161</strain>
    </source>
</reference>
<dbReference type="RefSeq" id="WP_248601896.1">
    <property type="nucleotide sequence ID" value="NZ_JAJIAO010000009.1"/>
</dbReference>
<accession>A0ABT0I338</accession>
<keyword evidence="3" id="KW-1185">Reference proteome</keyword>
<protein>
    <submittedName>
        <fullName evidence="2">Uncharacterized protein</fullName>
    </submittedName>
</protein>